<dbReference type="HOGENOM" id="CLU_3010547_0_0_10"/>
<name>E6MQ53_9BACT</name>
<dbReference type="AlphaFoldDB" id="E6MQ53"/>
<dbReference type="Proteomes" id="UP000003874">
    <property type="component" value="Unassembled WGS sequence"/>
</dbReference>
<keyword evidence="2" id="KW-1185">Reference proteome</keyword>
<dbReference type="EMBL" id="AEQO01000136">
    <property type="protein sequence ID" value="EFV04257.1"/>
    <property type="molecule type" value="Genomic_DNA"/>
</dbReference>
<evidence type="ECO:0000313" key="2">
    <source>
        <dbReference type="Proteomes" id="UP000003874"/>
    </source>
</evidence>
<reference evidence="1 2" key="1">
    <citation type="submission" date="2010-12" db="EMBL/GenBank/DDBJ databases">
        <authorList>
            <person name="Muzny D."/>
            <person name="Qin X."/>
            <person name="Deng J."/>
            <person name="Jiang H."/>
            <person name="Liu Y."/>
            <person name="Qu J."/>
            <person name="Song X.-Z."/>
            <person name="Zhang L."/>
            <person name="Thornton R."/>
            <person name="Coyle M."/>
            <person name="Francisco L."/>
            <person name="Jackson L."/>
            <person name="Javaid M."/>
            <person name="Korchina V."/>
            <person name="Kovar C."/>
            <person name="Mata R."/>
            <person name="Mathew T."/>
            <person name="Ngo R."/>
            <person name="Nguyen L."/>
            <person name="Nguyen N."/>
            <person name="Okwuonu G."/>
            <person name="Ongeri F."/>
            <person name="Pham C."/>
            <person name="Simmons D."/>
            <person name="Wilczek-Boney K."/>
            <person name="Hale W."/>
            <person name="Jakkamsetti A."/>
            <person name="Pham P."/>
            <person name="Ruth R."/>
            <person name="San Lucas F."/>
            <person name="Warren J."/>
            <person name="Zhang J."/>
            <person name="Zhao Z."/>
            <person name="Zhou C."/>
            <person name="Zhu D."/>
            <person name="Lee S."/>
            <person name="Bess C."/>
            <person name="Blankenburg K."/>
            <person name="Forbes L."/>
            <person name="Fu Q."/>
            <person name="Gubbala S."/>
            <person name="Hirani K."/>
            <person name="Jayaseelan J.C."/>
            <person name="Lara F."/>
            <person name="Munidasa M."/>
            <person name="Palculict T."/>
            <person name="Patil S."/>
            <person name="Pu L.-L."/>
            <person name="Saada N."/>
            <person name="Tang L."/>
            <person name="Weissenberger G."/>
            <person name="Zhu Y."/>
            <person name="Hemphill L."/>
            <person name="Shang Y."/>
            <person name="Youmans B."/>
            <person name="Ayvaz T."/>
            <person name="Ross M."/>
            <person name="Santibanez J."/>
            <person name="Aqrawi P."/>
            <person name="Gross S."/>
            <person name="Joshi V."/>
            <person name="Fowler G."/>
            <person name="Nazareth L."/>
            <person name="Reid J."/>
            <person name="Worley K."/>
            <person name="Petrosino J."/>
            <person name="Highlander S."/>
            <person name="Gibbs R."/>
        </authorList>
    </citation>
    <scope>NUCLEOTIDE SEQUENCE [LARGE SCALE GENOMIC DNA]</scope>
    <source>
        <strain evidence="1 2">DSM 15606</strain>
    </source>
</reference>
<proteinExistence type="predicted"/>
<evidence type="ECO:0000313" key="1">
    <source>
        <dbReference type="EMBL" id="EFV04257.1"/>
    </source>
</evidence>
<sequence length="56" mass="6631">MKTFVFLDYFNLLFAIYSLLNEADFSRLIRQNSRSRVKVEAYECMSMRAFSLCFGS</sequence>
<protein>
    <submittedName>
        <fullName evidence="1">Uncharacterized protein</fullName>
    </submittedName>
</protein>
<accession>E6MQ53</accession>
<gene>
    <name evidence="1" type="ORF">HMPREF9420_1621</name>
</gene>
<organism evidence="1 2">
    <name type="scientific">Segatella salivae DSM 15606</name>
    <dbReference type="NCBI Taxonomy" id="888832"/>
    <lineage>
        <taxon>Bacteria</taxon>
        <taxon>Pseudomonadati</taxon>
        <taxon>Bacteroidota</taxon>
        <taxon>Bacteroidia</taxon>
        <taxon>Bacteroidales</taxon>
        <taxon>Prevotellaceae</taxon>
        <taxon>Segatella</taxon>
    </lineage>
</organism>
<comment type="caution">
    <text evidence="1">The sequence shown here is derived from an EMBL/GenBank/DDBJ whole genome shotgun (WGS) entry which is preliminary data.</text>
</comment>
<dbReference type="STRING" id="888832.HMPREF9420_1621"/>